<name>A0ABP6DF81_9ACTN</name>
<organism evidence="6 7">
    <name type="scientific">Actinomadura fulvescens</name>
    <dbReference type="NCBI Taxonomy" id="46160"/>
    <lineage>
        <taxon>Bacteria</taxon>
        <taxon>Bacillati</taxon>
        <taxon>Actinomycetota</taxon>
        <taxon>Actinomycetes</taxon>
        <taxon>Streptosporangiales</taxon>
        <taxon>Thermomonosporaceae</taxon>
        <taxon>Actinomadura</taxon>
    </lineage>
</organism>
<evidence type="ECO:0000313" key="7">
    <source>
        <dbReference type="Proteomes" id="UP001501509"/>
    </source>
</evidence>
<keyword evidence="2 4" id="KW-0442">Lipid degradation</keyword>
<evidence type="ECO:0000256" key="3">
    <source>
        <dbReference type="ARBA" id="ARBA00023098"/>
    </source>
</evidence>
<gene>
    <name evidence="6" type="ORF">GCM10010411_95490</name>
</gene>
<proteinExistence type="predicted"/>
<dbReference type="Gene3D" id="3.40.1090.10">
    <property type="entry name" value="Cytosolic phospholipase A2 catalytic domain"/>
    <property type="match status" value="2"/>
</dbReference>
<dbReference type="RefSeq" id="WP_344549441.1">
    <property type="nucleotide sequence ID" value="NZ_BAAATD010000033.1"/>
</dbReference>
<evidence type="ECO:0000256" key="1">
    <source>
        <dbReference type="ARBA" id="ARBA00022801"/>
    </source>
</evidence>
<dbReference type="PANTHER" id="PTHR14226:SF57">
    <property type="entry name" value="BLR7027 PROTEIN"/>
    <property type="match status" value="1"/>
</dbReference>
<dbReference type="SUPFAM" id="SSF52151">
    <property type="entry name" value="FabD/lysophospholipase-like"/>
    <property type="match status" value="1"/>
</dbReference>
<dbReference type="PANTHER" id="PTHR14226">
    <property type="entry name" value="NEUROPATHY TARGET ESTERASE/SWISS CHEESE D.MELANOGASTER"/>
    <property type="match status" value="1"/>
</dbReference>
<feature type="active site" description="Nucleophile" evidence="4">
    <location>
        <position position="41"/>
    </location>
</feature>
<keyword evidence="3 4" id="KW-0443">Lipid metabolism</keyword>
<feature type="short sequence motif" description="GXGXXG" evidence="4">
    <location>
        <begin position="8"/>
        <end position="13"/>
    </location>
</feature>
<keyword evidence="7" id="KW-1185">Reference proteome</keyword>
<dbReference type="Pfam" id="PF01734">
    <property type="entry name" value="Patatin"/>
    <property type="match status" value="1"/>
</dbReference>
<dbReference type="InterPro" id="IPR002641">
    <property type="entry name" value="PNPLA_dom"/>
</dbReference>
<sequence length="278" mass="28010">MRALVLGGGGLTGISWEWGVLAGLAAAGIDLAGADLVVGTSAGSVVGAQIAAGLEVEERFAFQLTAIDAGPPARMARADLARSAWAVLSSRAPAQVGARLGRVALNARTGSEAERAAVMRTRLPVRDWPERPLLVTAVDAATGAFTVFDRSGEATLLEAVGASCAIPGVYPPVTIGGRRYIDGGARSAANADLAAGHAAVVIIAPITQGFGAIKSVAGQAAGLRRAGAEVVVISPDAASRRAFGRNSLDPARRPPAARAGRRQAAAIAENVAAVWGTV</sequence>
<dbReference type="Proteomes" id="UP001501509">
    <property type="component" value="Unassembled WGS sequence"/>
</dbReference>
<accession>A0ABP6DF81</accession>
<dbReference type="InterPro" id="IPR050301">
    <property type="entry name" value="NTE"/>
</dbReference>
<dbReference type="PROSITE" id="PS51635">
    <property type="entry name" value="PNPLA"/>
    <property type="match status" value="1"/>
</dbReference>
<feature type="short sequence motif" description="GXSXG" evidence="4">
    <location>
        <begin position="39"/>
        <end position="43"/>
    </location>
</feature>
<evidence type="ECO:0000256" key="2">
    <source>
        <dbReference type="ARBA" id="ARBA00022963"/>
    </source>
</evidence>
<dbReference type="EMBL" id="BAAATD010000033">
    <property type="protein sequence ID" value="GAA2640077.1"/>
    <property type="molecule type" value="Genomic_DNA"/>
</dbReference>
<evidence type="ECO:0000256" key="4">
    <source>
        <dbReference type="PROSITE-ProRule" id="PRU01161"/>
    </source>
</evidence>
<evidence type="ECO:0000259" key="5">
    <source>
        <dbReference type="PROSITE" id="PS51635"/>
    </source>
</evidence>
<feature type="domain" description="PNPLA" evidence="5">
    <location>
        <begin position="4"/>
        <end position="196"/>
    </location>
</feature>
<evidence type="ECO:0000313" key="6">
    <source>
        <dbReference type="EMBL" id="GAA2640077.1"/>
    </source>
</evidence>
<reference evidence="7" key="1">
    <citation type="journal article" date="2019" name="Int. J. Syst. Evol. Microbiol.">
        <title>The Global Catalogue of Microorganisms (GCM) 10K type strain sequencing project: providing services to taxonomists for standard genome sequencing and annotation.</title>
        <authorList>
            <consortium name="The Broad Institute Genomics Platform"/>
            <consortium name="The Broad Institute Genome Sequencing Center for Infectious Disease"/>
            <person name="Wu L."/>
            <person name="Ma J."/>
        </authorList>
    </citation>
    <scope>NUCLEOTIDE SEQUENCE [LARGE SCALE GENOMIC DNA]</scope>
    <source>
        <strain evidence="7">JCM 6833</strain>
    </source>
</reference>
<dbReference type="InterPro" id="IPR016035">
    <property type="entry name" value="Acyl_Trfase/lysoPLipase"/>
</dbReference>
<feature type="short sequence motif" description="DGA/G" evidence="4">
    <location>
        <begin position="182"/>
        <end position="184"/>
    </location>
</feature>
<comment type="caution">
    <text evidence="6">The sequence shown here is derived from an EMBL/GenBank/DDBJ whole genome shotgun (WGS) entry which is preliminary data.</text>
</comment>
<protein>
    <submittedName>
        <fullName evidence="6">Patatin-like phospholipase family protein</fullName>
    </submittedName>
</protein>
<feature type="active site" description="Proton acceptor" evidence="4">
    <location>
        <position position="182"/>
    </location>
</feature>
<keyword evidence="1 4" id="KW-0378">Hydrolase</keyword>